<name>A0ABC9XAX4_GRUJA</name>
<proteinExistence type="predicted"/>
<accession>A0ABC9XAX4</accession>
<organism evidence="1 2">
    <name type="scientific">Grus japonensis</name>
    <name type="common">Japanese crane</name>
    <name type="synonym">Red-crowned crane</name>
    <dbReference type="NCBI Taxonomy" id="30415"/>
    <lineage>
        <taxon>Eukaryota</taxon>
        <taxon>Metazoa</taxon>
        <taxon>Chordata</taxon>
        <taxon>Craniata</taxon>
        <taxon>Vertebrata</taxon>
        <taxon>Euteleostomi</taxon>
        <taxon>Archelosauria</taxon>
        <taxon>Archosauria</taxon>
        <taxon>Dinosauria</taxon>
        <taxon>Saurischia</taxon>
        <taxon>Theropoda</taxon>
        <taxon>Coelurosauria</taxon>
        <taxon>Aves</taxon>
        <taxon>Neognathae</taxon>
        <taxon>Neoaves</taxon>
        <taxon>Gruiformes</taxon>
        <taxon>Gruidae</taxon>
        <taxon>Grus</taxon>
    </lineage>
</organism>
<protein>
    <submittedName>
        <fullName evidence="1">Uncharacterized protein</fullName>
    </submittedName>
</protein>
<dbReference type="EMBL" id="BAAFJT010000010">
    <property type="protein sequence ID" value="GAB0194214.1"/>
    <property type="molecule type" value="Genomic_DNA"/>
</dbReference>
<dbReference type="AlphaFoldDB" id="A0ABC9XAX4"/>
<keyword evidence="2" id="KW-1185">Reference proteome</keyword>
<gene>
    <name evidence="1" type="ORF">GRJ2_001886700</name>
</gene>
<evidence type="ECO:0000313" key="1">
    <source>
        <dbReference type="EMBL" id="GAB0194214.1"/>
    </source>
</evidence>
<comment type="caution">
    <text evidence="1">The sequence shown here is derived from an EMBL/GenBank/DDBJ whole genome shotgun (WGS) entry which is preliminary data.</text>
</comment>
<evidence type="ECO:0000313" key="2">
    <source>
        <dbReference type="Proteomes" id="UP001623348"/>
    </source>
</evidence>
<sequence length="192" mass="21441">MLYEALRTKPKSLSAWPGVCFSRGLFLKHSAKFHPLLLQMYMDMLINCHLVQRLDKNISLDKQVLVTQFLLTPREQAQVSSGNERLEGSLILVVILISKSHGNFQNEYDSDIANPYNIYDSSSLSTEEAQGYQAKTSVQLSAQSLGHGKIKPMASFSLIITSARGKRNSLRFIPKSVGNDSIDSSKLCFLLD</sequence>
<reference evidence="1 2" key="1">
    <citation type="submission" date="2024-06" db="EMBL/GenBank/DDBJ databases">
        <title>The draft genome of Grus japonensis, version 3.</title>
        <authorList>
            <person name="Nabeshima K."/>
            <person name="Suzuki S."/>
            <person name="Onuma M."/>
        </authorList>
    </citation>
    <scope>NUCLEOTIDE SEQUENCE [LARGE SCALE GENOMIC DNA]</scope>
    <source>
        <strain evidence="1 2">451A</strain>
    </source>
</reference>
<dbReference type="Proteomes" id="UP001623348">
    <property type="component" value="Unassembled WGS sequence"/>
</dbReference>